<gene>
    <name evidence="8" type="ORF">KI810_12210</name>
</gene>
<evidence type="ECO:0000256" key="5">
    <source>
        <dbReference type="ARBA" id="ARBA00023136"/>
    </source>
</evidence>
<keyword evidence="9" id="KW-1185">Reference proteome</keyword>
<keyword evidence="5 6" id="KW-0472">Membrane</keyword>
<keyword evidence="4 6" id="KW-1133">Transmembrane helix</keyword>
<dbReference type="Pfam" id="PF05140">
    <property type="entry name" value="ResB"/>
    <property type="match status" value="1"/>
</dbReference>
<keyword evidence="3" id="KW-0201">Cytochrome c-type biogenesis</keyword>
<evidence type="ECO:0000313" key="9">
    <source>
        <dbReference type="Proteomes" id="UP000756860"/>
    </source>
</evidence>
<dbReference type="InterPro" id="IPR007816">
    <property type="entry name" value="ResB-like_domain"/>
</dbReference>
<comment type="caution">
    <text evidence="8">The sequence shown here is derived from an EMBL/GenBank/DDBJ whole genome shotgun (WGS) entry which is preliminary data.</text>
</comment>
<dbReference type="PANTHER" id="PTHR31566">
    <property type="entry name" value="CYTOCHROME C BIOGENESIS PROTEIN CCS1, CHLOROPLASTIC"/>
    <property type="match status" value="1"/>
</dbReference>
<feature type="transmembrane region" description="Helical" evidence="6">
    <location>
        <begin position="12"/>
        <end position="32"/>
    </location>
</feature>
<dbReference type="PANTHER" id="PTHR31566:SF5">
    <property type="entry name" value="RESB-LIKE DOMAIN-CONTAINING PROTEIN"/>
    <property type="match status" value="1"/>
</dbReference>
<name>A0ABS5SEN7_9BACT</name>
<evidence type="ECO:0000256" key="3">
    <source>
        <dbReference type="ARBA" id="ARBA00022748"/>
    </source>
</evidence>
<comment type="subcellular location">
    <subcellularLocation>
        <location evidence="1">Membrane</location>
        <topology evidence="1">Multi-pass membrane protein</topology>
    </subcellularLocation>
</comment>
<evidence type="ECO:0000256" key="2">
    <source>
        <dbReference type="ARBA" id="ARBA00022692"/>
    </source>
</evidence>
<feature type="transmembrane region" description="Helical" evidence="6">
    <location>
        <begin position="384"/>
        <end position="403"/>
    </location>
</feature>
<proteinExistence type="predicted"/>
<evidence type="ECO:0000256" key="1">
    <source>
        <dbReference type="ARBA" id="ARBA00004141"/>
    </source>
</evidence>
<dbReference type="EMBL" id="JAHCVK010000005">
    <property type="protein sequence ID" value="MBT0653824.1"/>
    <property type="molecule type" value="Genomic_DNA"/>
</dbReference>
<sequence>MFNNLRKYLSSLRFTILLISLLALIFAIGLWVPQKRLLKAIYLEWQRNSPTLVAFLDALGLTTIYTSPITITLWLLFFLNLSLVLWQRWPIVKNRITISDAKIADPVTAGGYPFRRSYPLPGDLDGDRVVGLLRKNRYTVLGDAAGFYGVKNRLAPIAFMLFHLSFFLVLLGGLISVYTEFVGYVDLAQGESFQGELNRYNASPQPKLPKIGSPPSVSFSVKSIVPRVVQNTPTGISVLLVDDRGTTHEVDINRPYSTGHSSFVFNHLGVAPLLVLKDATGKEIQGSYVKLDVLKMKPDRFALGPFTYTATFYPDFVMDEGKRATRSMEFNNPMFFIAVERDGKKVAEGLVPKGGVLEFAGYRLELLDMPFWARFYVVKQRGLSILYAGFAIATLGVIWRLLFYRREILGAVREQDGVRCLVVAGRSEYYKSLAEDEFAKLFGDISGKA</sequence>
<feature type="transmembrane region" description="Helical" evidence="6">
    <location>
        <begin position="52"/>
        <end position="85"/>
    </location>
</feature>
<evidence type="ECO:0000259" key="7">
    <source>
        <dbReference type="Pfam" id="PF05140"/>
    </source>
</evidence>
<reference evidence="8 9" key="1">
    <citation type="submission" date="2021-05" db="EMBL/GenBank/DDBJ databases">
        <title>The draft genome of Geobacter luticola JCM 17780.</title>
        <authorList>
            <person name="Xu Z."/>
            <person name="Masuda Y."/>
            <person name="Itoh H."/>
            <person name="Senoo K."/>
        </authorList>
    </citation>
    <scope>NUCLEOTIDE SEQUENCE [LARGE SCALE GENOMIC DNA]</scope>
    <source>
        <strain evidence="8 9">JCM 17780</strain>
    </source>
</reference>
<organism evidence="8 9">
    <name type="scientific">Geomobilimonas luticola</name>
    <dbReference type="NCBI Taxonomy" id="1114878"/>
    <lineage>
        <taxon>Bacteria</taxon>
        <taxon>Pseudomonadati</taxon>
        <taxon>Thermodesulfobacteriota</taxon>
        <taxon>Desulfuromonadia</taxon>
        <taxon>Geobacterales</taxon>
        <taxon>Geobacteraceae</taxon>
        <taxon>Geomobilimonas</taxon>
    </lineage>
</organism>
<dbReference type="InterPro" id="IPR023494">
    <property type="entry name" value="Cyt_c_bgen_Ccs1/CcsB/ResB"/>
</dbReference>
<evidence type="ECO:0000256" key="4">
    <source>
        <dbReference type="ARBA" id="ARBA00022989"/>
    </source>
</evidence>
<keyword evidence="2 6" id="KW-0812">Transmembrane</keyword>
<evidence type="ECO:0000256" key="6">
    <source>
        <dbReference type="SAM" id="Phobius"/>
    </source>
</evidence>
<evidence type="ECO:0000313" key="8">
    <source>
        <dbReference type="EMBL" id="MBT0653824.1"/>
    </source>
</evidence>
<feature type="domain" description="ResB-like" evidence="7">
    <location>
        <begin position="12"/>
        <end position="438"/>
    </location>
</feature>
<accession>A0ABS5SEN7</accession>
<dbReference type="Proteomes" id="UP000756860">
    <property type="component" value="Unassembled WGS sequence"/>
</dbReference>
<dbReference type="RefSeq" id="WP_214175823.1">
    <property type="nucleotide sequence ID" value="NZ_JAHCVK010000005.1"/>
</dbReference>
<feature type="transmembrane region" description="Helical" evidence="6">
    <location>
        <begin position="157"/>
        <end position="178"/>
    </location>
</feature>
<protein>
    <submittedName>
        <fullName evidence="8">Cytochrome c biogenesis protein ResB</fullName>
    </submittedName>
</protein>